<evidence type="ECO:0000313" key="8">
    <source>
        <dbReference type="EMBL" id="AHC14990.1"/>
    </source>
</evidence>
<comment type="cofactor">
    <cofactor evidence="1">
        <name>Zn(2+)</name>
        <dbReference type="ChEBI" id="CHEBI:29105"/>
    </cofactor>
</comment>
<dbReference type="GO" id="GO:0060169">
    <property type="term" value="P:negative regulation of adenosine receptor signaling pathway"/>
    <property type="evidence" value="ECO:0007669"/>
    <property type="project" value="TreeGrafter"/>
</dbReference>
<keyword evidence="5 8" id="KW-0378">Hydrolase</keyword>
<evidence type="ECO:0000256" key="3">
    <source>
        <dbReference type="ARBA" id="ARBA00012784"/>
    </source>
</evidence>
<dbReference type="KEGG" id="slr:L21SP2_1605"/>
<dbReference type="HOGENOM" id="CLU_039228_0_2_12"/>
<feature type="domain" description="Adenosine deaminase" evidence="7">
    <location>
        <begin position="13"/>
        <end position="156"/>
    </location>
</feature>
<dbReference type="EMBL" id="CP006939">
    <property type="protein sequence ID" value="AHC14990.1"/>
    <property type="molecule type" value="Genomic_DNA"/>
</dbReference>
<dbReference type="GO" id="GO:0009897">
    <property type="term" value="C:external side of plasma membrane"/>
    <property type="evidence" value="ECO:0007669"/>
    <property type="project" value="TreeGrafter"/>
</dbReference>
<dbReference type="GO" id="GO:0004000">
    <property type="term" value="F:adenosine deaminase activity"/>
    <property type="evidence" value="ECO:0007669"/>
    <property type="project" value="UniProtKB-ARBA"/>
</dbReference>
<dbReference type="RefSeq" id="WP_024267910.1">
    <property type="nucleotide sequence ID" value="NC_023035.1"/>
</dbReference>
<reference evidence="8 9" key="1">
    <citation type="journal article" date="2015" name="Stand. Genomic Sci.">
        <title>Complete genome sequence and description of Salinispira pacifica gen. nov., sp. nov., a novel spirochaete isolated form a hypersaline microbial mat.</title>
        <authorList>
            <person name="Ben Hania W."/>
            <person name="Joseph M."/>
            <person name="Schumann P."/>
            <person name="Bunk B."/>
            <person name="Fiebig A."/>
            <person name="Sproer C."/>
            <person name="Klenk H.P."/>
            <person name="Fardeau M.L."/>
            <person name="Spring S."/>
        </authorList>
    </citation>
    <scope>NUCLEOTIDE SEQUENCE [LARGE SCALE GENOMIC DNA]</scope>
    <source>
        <strain evidence="8 9">L21-RPul-D2</strain>
    </source>
</reference>
<dbReference type="GO" id="GO:0043103">
    <property type="term" value="P:hypoxanthine salvage"/>
    <property type="evidence" value="ECO:0007669"/>
    <property type="project" value="TreeGrafter"/>
</dbReference>
<organism evidence="8 9">
    <name type="scientific">Salinispira pacifica</name>
    <dbReference type="NCBI Taxonomy" id="1307761"/>
    <lineage>
        <taxon>Bacteria</taxon>
        <taxon>Pseudomonadati</taxon>
        <taxon>Spirochaetota</taxon>
        <taxon>Spirochaetia</taxon>
        <taxon>Spirochaetales</taxon>
        <taxon>Spirochaetaceae</taxon>
        <taxon>Salinispira</taxon>
    </lineage>
</organism>
<dbReference type="PANTHER" id="PTHR11409">
    <property type="entry name" value="ADENOSINE DEAMINASE"/>
    <property type="match status" value="1"/>
</dbReference>
<dbReference type="Gene3D" id="3.20.20.140">
    <property type="entry name" value="Metal-dependent hydrolases"/>
    <property type="match status" value="1"/>
</dbReference>
<dbReference type="Proteomes" id="UP000018680">
    <property type="component" value="Chromosome"/>
</dbReference>
<name>V5WH91_9SPIO</name>
<dbReference type="InterPro" id="IPR032466">
    <property type="entry name" value="Metal_Hydrolase"/>
</dbReference>
<dbReference type="PANTHER" id="PTHR11409:SF43">
    <property type="entry name" value="ADENOSINE DEAMINASE"/>
    <property type="match status" value="1"/>
</dbReference>
<dbReference type="GO" id="GO:0046872">
    <property type="term" value="F:metal ion binding"/>
    <property type="evidence" value="ECO:0007669"/>
    <property type="project" value="UniProtKB-KW"/>
</dbReference>
<evidence type="ECO:0000256" key="2">
    <source>
        <dbReference type="ARBA" id="ARBA00006676"/>
    </source>
</evidence>
<dbReference type="PATRIC" id="fig|1307761.3.peg.1600"/>
<comment type="similarity">
    <text evidence="2">Belongs to the metallo-dependent hydrolases superfamily. Adenosine and AMP deaminases family.</text>
</comment>
<dbReference type="Pfam" id="PF00962">
    <property type="entry name" value="A_deaminase"/>
    <property type="match status" value="2"/>
</dbReference>
<dbReference type="GO" id="GO:0006154">
    <property type="term" value="P:adenosine catabolic process"/>
    <property type="evidence" value="ECO:0007669"/>
    <property type="project" value="TreeGrafter"/>
</dbReference>
<keyword evidence="9" id="KW-1185">Reference proteome</keyword>
<dbReference type="GO" id="GO:0005829">
    <property type="term" value="C:cytosol"/>
    <property type="evidence" value="ECO:0007669"/>
    <property type="project" value="TreeGrafter"/>
</dbReference>
<dbReference type="GO" id="GO:0046103">
    <property type="term" value="P:inosine biosynthetic process"/>
    <property type="evidence" value="ECO:0007669"/>
    <property type="project" value="TreeGrafter"/>
</dbReference>
<sequence>MKWYNNEFLRAIPKTDVHVHLDGSLRLSTLIELAQDKHIELPAYTEQGLIDTVFKTSYGNLNEYLAGFAYTTRVMDDPESLERIAYELAEDNILEGVRYLEVRFAPQLHIRPGMGFREVMEAVDRGLRRKRDEFNAALTGDEPEFEYGMIVCAMRFFNEHFSPYFADLVHAHPYSSEREIIQYASLELARAAVQLRGESDIQIVAFDLAGSEYGYPASAHQASYDHVHKNFLNKTVHAGEAYGPESIFQAITDLHADRIGHGLHLFHEHMIHDEKIRDRPGYLHGLQQIIADKRITLEVCLSSNLQTSPEIPSVGQHPLGQMLDKKLSVTLCTDNRLVSHTTVTNEIALALDNFSITPGQLKDMIIYGFKRSFYYRDYGNKRSYVRKIINYYEKMEKEFAIQDP</sequence>
<evidence type="ECO:0000313" key="9">
    <source>
        <dbReference type="Proteomes" id="UP000018680"/>
    </source>
</evidence>
<dbReference type="InterPro" id="IPR006330">
    <property type="entry name" value="Ado/ade_deaminase"/>
</dbReference>
<dbReference type="EC" id="3.5.4.4" evidence="3"/>
<dbReference type="eggNOG" id="COG1816">
    <property type="taxonomic scope" value="Bacteria"/>
</dbReference>
<evidence type="ECO:0000256" key="6">
    <source>
        <dbReference type="ARBA" id="ARBA00022833"/>
    </source>
</evidence>
<evidence type="ECO:0000256" key="4">
    <source>
        <dbReference type="ARBA" id="ARBA00022723"/>
    </source>
</evidence>
<feature type="domain" description="Adenosine deaminase" evidence="7">
    <location>
        <begin position="185"/>
        <end position="377"/>
    </location>
</feature>
<evidence type="ECO:0000256" key="1">
    <source>
        <dbReference type="ARBA" id="ARBA00001947"/>
    </source>
</evidence>
<dbReference type="SUPFAM" id="SSF51556">
    <property type="entry name" value="Metallo-dependent hydrolases"/>
    <property type="match status" value="1"/>
</dbReference>
<dbReference type="InterPro" id="IPR001365">
    <property type="entry name" value="A_deaminase_dom"/>
</dbReference>
<gene>
    <name evidence="8" type="ORF">L21SP2_1605</name>
</gene>
<proteinExistence type="inferred from homology"/>
<keyword evidence="6" id="KW-0862">Zinc</keyword>
<dbReference type="STRING" id="1307761.L21SP2_1605"/>
<accession>V5WH91</accession>
<keyword evidence="4" id="KW-0479">Metal-binding</keyword>
<evidence type="ECO:0000259" key="7">
    <source>
        <dbReference type="Pfam" id="PF00962"/>
    </source>
</evidence>
<dbReference type="AlphaFoldDB" id="V5WH91"/>
<dbReference type="OrthoDB" id="9779574at2"/>
<protein>
    <recommendedName>
        <fullName evidence="3">adenosine deaminase</fullName>
        <ecNumber evidence="3">3.5.4.4</ecNumber>
    </recommendedName>
</protein>
<evidence type="ECO:0000256" key="5">
    <source>
        <dbReference type="ARBA" id="ARBA00022801"/>
    </source>
</evidence>